<evidence type="ECO:0000313" key="2">
    <source>
        <dbReference type="Proteomes" id="UP000793456"/>
    </source>
</evidence>
<dbReference type="EMBL" id="CM011675">
    <property type="protein sequence ID" value="TMS21985.1"/>
    <property type="molecule type" value="Genomic_DNA"/>
</dbReference>
<organism evidence="1 2">
    <name type="scientific">Larimichthys crocea</name>
    <name type="common">Large yellow croaker</name>
    <name type="synonym">Pseudosciaena crocea</name>
    <dbReference type="NCBI Taxonomy" id="215358"/>
    <lineage>
        <taxon>Eukaryota</taxon>
        <taxon>Metazoa</taxon>
        <taxon>Chordata</taxon>
        <taxon>Craniata</taxon>
        <taxon>Vertebrata</taxon>
        <taxon>Euteleostomi</taxon>
        <taxon>Actinopterygii</taxon>
        <taxon>Neopterygii</taxon>
        <taxon>Teleostei</taxon>
        <taxon>Neoteleostei</taxon>
        <taxon>Acanthomorphata</taxon>
        <taxon>Eupercaria</taxon>
        <taxon>Sciaenidae</taxon>
        <taxon>Larimichthys</taxon>
    </lineage>
</organism>
<comment type="caution">
    <text evidence="1">The sequence shown here is derived from an EMBL/GenBank/DDBJ whole genome shotgun (WGS) entry which is preliminary data.</text>
</comment>
<sequence length="237" mass="27103">MRWLLAGYCGLALINISVALKDFIGVNQMPRFYVMRAKRDVIFQCWTTMEHRMGKVEWYKLEEYNATTKAQLTNGSRIVFHTNRFKNTHFKNKIQLGTLVIHNVQTEDRGVYFCRINGTWGPGTHLQVYRGFNPTNAAYRTKMKDGLMILQAVLLAVFIAAVLLRKRTLQLEKSDSIYEEPETDHIYEGLTIETCGGGLYEELSVYAQAEGTEAPWDQASKASVSHPQLSSDVRQNK</sequence>
<name>A0ACD3RRP1_LARCR</name>
<keyword evidence="2" id="KW-1185">Reference proteome</keyword>
<accession>A0ACD3RRP1</accession>
<reference evidence="1" key="1">
    <citation type="submission" date="2018-11" db="EMBL/GenBank/DDBJ databases">
        <title>The sequence and de novo assembly of Larimichthys crocea genome using PacBio and Hi-C technologies.</title>
        <authorList>
            <person name="Xu P."/>
            <person name="Chen B."/>
            <person name="Zhou Z."/>
            <person name="Ke Q."/>
            <person name="Wu Y."/>
            <person name="Bai H."/>
            <person name="Pu F."/>
        </authorList>
    </citation>
    <scope>NUCLEOTIDE SEQUENCE</scope>
    <source>
        <tissue evidence="1">Muscle</tissue>
    </source>
</reference>
<protein>
    <submittedName>
        <fullName evidence="1">Uncharacterized protein</fullName>
    </submittedName>
</protein>
<proteinExistence type="predicted"/>
<gene>
    <name evidence="1" type="ORF">E3U43_012250</name>
</gene>
<evidence type="ECO:0000313" key="1">
    <source>
        <dbReference type="EMBL" id="TMS21985.1"/>
    </source>
</evidence>
<dbReference type="Proteomes" id="UP000793456">
    <property type="component" value="Chromosome II"/>
</dbReference>